<comment type="caution">
    <text evidence="1">The sequence shown here is derived from an EMBL/GenBank/DDBJ whole genome shotgun (WGS) entry which is preliminary data.</text>
</comment>
<proteinExistence type="predicted"/>
<reference evidence="1 2" key="1">
    <citation type="submission" date="2018-03" db="EMBL/GenBank/DDBJ databases">
        <title>Genomic Encyclopedia of Archaeal and Bacterial Type Strains, Phase II (KMG-II): from individual species to whole genera.</title>
        <authorList>
            <person name="Goeker M."/>
        </authorList>
    </citation>
    <scope>NUCLEOTIDE SEQUENCE [LARGE SCALE GENOMIC DNA]</scope>
    <source>
        <strain evidence="1 2">DSM 100346</strain>
    </source>
</reference>
<dbReference type="PROSITE" id="PS51257">
    <property type="entry name" value="PROKAR_LIPOPROTEIN"/>
    <property type="match status" value="1"/>
</dbReference>
<evidence type="ECO:0000313" key="2">
    <source>
        <dbReference type="Proteomes" id="UP000245880"/>
    </source>
</evidence>
<dbReference type="EMBL" id="QGDT01000004">
    <property type="protein sequence ID" value="PWJ58255.1"/>
    <property type="molecule type" value="Genomic_DNA"/>
</dbReference>
<dbReference type="AlphaFoldDB" id="A0A316AKF2"/>
<gene>
    <name evidence="1" type="ORF">CLV98_104113</name>
</gene>
<dbReference type="OrthoDB" id="953859at2"/>
<organism evidence="1 2">
    <name type="scientific">Dyadobacter jejuensis</name>
    <dbReference type="NCBI Taxonomy" id="1082580"/>
    <lineage>
        <taxon>Bacteria</taxon>
        <taxon>Pseudomonadati</taxon>
        <taxon>Bacteroidota</taxon>
        <taxon>Cytophagia</taxon>
        <taxon>Cytophagales</taxon>
        <taxon>Spirosomataceae</taxon>
        <taxon>Dyadobacter</taxon>
    </lineage>
</organism>
<accession>A0A316AKF2</accession>
<keyword evidence="2" id="KW-1185">Reference proteome</keyword>
<sequence>MENRFLLISMICFLSSCRFELDKDPEMIQFVFYNSDKTVFEEVKIIAFELKNGMLTPVDSVYHYPLKSPSIPYYSNIGIGFLANDIDSLQSGFFQAIAIKKDSTVFKIPIGEIEGKATKRSFSIEMTSSGIQAQ</sequence>
<evidence type="ECO:0000313" key="1">
    <source>
        <dbReference type="EMBL" id="PWJ58255.1"/>
    </source>
</evidence>
<name>A0A316AKF2_9BACT</name>
<dbReference type="RefSeq" id="WP_109674132.1">
    <property type="nucleotide sequence ID" value="NZ_QGDT01000004.1"/>
</dbReference>
<dbReference type="Proteomes" id="UP000245880">
    <property type="component" value="Unassembled WGS sequence"/>
</dbReference>
<protein>
    <submittedName>
        <fullName evidence="1">Uncharacterized protein</fullName>
    </submittedName>
</protein>